<evidence type="ECO:0000256" key="1">
    <source>
        <dbReference type="SAM" id="MobiDB-lite"/>
    </source>
</evidence>
<proteinExistence type="predicted"/>
<dbReference type="Proteomes" id="UP001341840">
    <property type="component" value="Unassembled WGS sequence"/>
</dbReference>
<evidence type="ECO:0000313" key="3">
    <source>
        <dbReference type="Proteomes" id="UP001341840"/>
    </source>
</evidence>
<comment type="caution">
    <text evidence="2">The sequence shown here is derived from an EMBL/GenBank/DDBJ whole genome shotgun (WGS) entry which is preliminary data.</text>
</comment>
<reference evidence="2 3" key="1">
    <citation type="journal article" date="2023" name="Plants (Basel)">
        <title>Bridging the Gap: Combining Genomics and Transcriptomics Approaches to Understand Stylosanthes scabra, an Orphan Legume from the Brazilian Caatinga.</title>
        <authorList>
            <person name="Ferreira-Neto J.R.C."/>
            <person name="da Silva M.D."/>
            <person name="Binneck E."/>
            <person name="de Melo N.F."/>
            <person name="da Silva R.H."/>
            <person name="de Melo A.L.T.M."/>
            <person name="Pandolfi V."/>
            <person name="Bustamante F.O."/>
            <person name="Brasileiro-Vidal A.C."/>
            <person name="Benko-Iseppon A.M."/>
        </authorList>
    </citation>
    <scope>NUCLEOTIDE SEQUENCE [LARGE SCALE GENOMIC DNA]</scope>
    <source>
        <tissue evidence="2">Leaves</tissue>
    </source>
</reference>
<keyword evidence="3" id="KW-1185">Reference proteome</keyword>
<protein>
    <submittedName>
        <fullName evidence="2">Uncharacterized protein</fullName>
    </submittedName>
</protein>
<accession>A0ABU6TTZ9</accession>
<dbReference type="EMBL" id="JASCZI010092449">
    <property type="protein sequence ID" value="MED6152377.1"/>
    <property type="molecule type" value="Genomic_DNA"/>
</dbReference>
<organism evidence="2 3">
    <name type="scientific">Stylosanthes scabra</name>
    <dbReference type="NCBI Taxonomy" id="79078"/>
    <lineage>
        <taxon>Eukaryota</taxon>
        <taxon>Viridiplantae</taxon>
        <taxon>Streptophyta</taxon>
        <taxon>Embryophyta</taxon>
        <taxon>Tracheophyta</taxon>
        <taxon>Spermatophyta</taxon>
        <taxon>Magnoliopsida</taxon>
        <taxon>eudicotyledons</taxon>
        <taxon>Gunneridae</taxon>
        <taxon>Pentapetalae</taxon>
        <taxon>rosids</taxon>
        <taxon>fabids</taxon>
        <taxon>Fabales</taxon>
        <taxon>Fabaceae</taxon>
        <taxon>Papilionoideae</taxon>
        <taxon>50 kb inversion clade</taxon>
        <taxon>dalbergioids sensu lato</taxon>
        <taxon>Dalbergieae</taxon>
        <taxon>Pterocarpus clade</taxon>
        <taxon>Stylosanthes</taxon>
    </lineage>
</organism>
<feature type="region of interest" description="Disordered" evidence="1">
    <location>
        <begin position="181"/>
        <end position="236"/>
    </location>
</feature>
<evidence type="ECO:0000313" key="2">
    <source>
        <dbReference type="EMBL" id="MED6152377.1"/>
    </source>
</evidence>
<sequence>MGSTPSSGRWPPGNTIYFMWGRYLPTSNEKESGVIHHRRQLDLMTFHEFVCLPYRTDAVDRVIPQFGGVLKAPHQPLNINFMHAKDRRGSDQWWPQKLPPLVPSPAGPFHQLPADDIPVDATQRLSAPHPHRPVVPDVLDNRRPARRMMVGTMTTARDWKWLDEMMANNVQAVPPTRRIRRMAEGRGRPRGWRGGRGRGEGSDTAPTQLSEGGASTSHVHHAGTSTQADLPSTPQT</sequence>
<feature type="compositionally biased region" description="Polar residues" evidence="1">
    <location>
        <begin position="204"/>
        <end position="236"/>
    </location>
</feature>
<name>A0ABU6TTZ9_9FABA</name>
<gene>
    <name evidence="2" type="ORF">PIB30_091486</name>
</gene>